<dbReference type="Pfam" id="PF00535">
    <property type="entry name" value="Glycos_transf_2"/>
    <property type="match status" value="1"/>
</dbReference>
<organism evidence="2 3">
    <name type="scientific">Caulifigura coniformis</name>
    <dbReference type="NCBI Taxonomy" id="2527983"/>
    <lineage>
        <taxon>Bacteria</taxon>
        <taxon>Pseudomonadati</taxon>
        <taxon>Planctomycetota</taxon>
        <taxon>Planctomycetia</taxon>
        <taxon>Planctomycetales</taxon>
        <taxon>Planctomycetaceae</taxon>
        <taxon>Caulifigura</taxon>
    </lineage>
</organism>
<dbReference type="SUPFAM" id="SSF53448">
    <property type="entry name" value="Nucleotide-diphospho-sugar transferases"/>
    <property type="match status" value="1"/>
</dbReference>
<protein>
    <submittedName>
        <fullName evidence="2">Undecaprenyl-phosphate mannosyltransferase</fullName>
        <ecNumber evidence="2">2.4.1.54</ecNumber>
    </submittedName>
</protein>
<proteinExistence type="predicted"/>
<dbReference type="EC" id="2.4.1.54" evidence="2"/>
<dbReference type="Proteomes" id="UP000315700">
    <property type="component" value="Chromosome"/>
</dbReference>
<dbReference type="InParanoid" id="A0A517SJ90"/>
<dbReference type="PANTHER" id="PTHR48090:SF7">
    <property type="entry name" value="RFBJ PROTEIN"/>
    <property type="match status" value="1"/>
</dbReference>
<dbReference type="PANTHER" id="PTHR48090">
    <property type="entry name" value="UNDECAPRENYL-PHOSPHATE 4-DEOXY-4-FORMAMIDO-L-ARABINOSE TRANSFERASE-RELATED"/>
    <property type="match status" value="1"/>
</dbReference>
<sequence length="262" mass="29407">MSFRHSPGKVIAVMPAYNAARTLERTLADIPPGAVDEVILVDDGSKDDTVEIARRLGLTVIVHEKNKGYGGNQKTCYREALSRGADYIVMIHPDYQYDSRVIGATIEFLMLGICDVMMGSRIRTRREALAGGMPAWKYIANRMLTITENIALGQNLGDFHSGFRAYRKEVLETIPYEKNTDDFAFDTQFLAQAVYFNFKLGDIPVPVRYFDEASSINFRRCIKYGLTTLWVMGQYWLQKLGLAKFEIFGPRDAAGSASTSQA</sequence>
<reference evidence="2 3" key="1">
    <citation type="submission" date="2019-02" db="EMBL/GenBank/DDBJ databases">
        <title>Deep-cultivation of Planctomycetes and their phenomic and genomic characterization uncovers novel biology.</title>
        <authorList>
            <person name="Wiegand S."/>
            <person name="Jogler M."/>
            <person name="Boedeker C."/>
            <person name="Pinto D."/>
            <person name="Vollmers J."/>
            <person name="Rivas-Marin E."/>
            <person name="Kohn T."/>
            <person name="Peeters S.H."/>
            <person name="Heuer A."/>
            <person name="Rast P."/>
            <person name="Oberbeckmann S."/>
            <person name="Bunk B."/>
            <person name="Jeske O."/>
            <person name="Meyerdierks A."/>
            <person name="Storesund J.E."/>
            <person name="Kallscheuer N."/>
            <person name="Luecker S."/>
            <person name="Lage O.M."/>
            <person name="Pohl T."/>
            <person name="Merkel B.J."/>
            <person name="Hornburger P."/>
            <person name="Mueller R.-W."/>
            <person name="Bruemmer F."/>
            <person name="Labrenz M."/>
            <person name="Spormann A.M."/>
            <person name="Op den Camp H."/>
            <person name="Overmann J."/>
            <person name="Amann R."/>
            <person name="Jetten M.S.M."/>
            <person name="Mascher T."/>
            <person name="Medema M.H."/>
            <person name="Devos D.P."/>
            <person name="Kaster A.-K."/>
            <person name="Ovreas L."/>
            <person name="Rohde M."/>
            <person name="Galperin M.Y."/>
            <person name="Jogler C."/>
        </authorList>
    </citation>
    <scope>NUCLEOTIDE SEQUENCE [LARGE SCALE GENOMIC DNA]</scope>
    <source>
        <strain evidence="2 3">Pan44</strain>
    </source>
</reference>
<feature type="domain" description="Glycosyltransferase 2-like" evidence="1">
    <location>
        <begin position="13"/>
        <end position="173"/>
    </location>
</feature>
<dbReference type="Gene3D" id="3.90.550.10">
    <property type="entry name" value="Spore Coat Polysaccharide Biosynthesis Protein SpsA, Chain A"/>
    <property type="match status" value="1"/>
</dbReference>
<evidence type="ECO:0000313" key="2">
    <source>
        <dbReference type="EMBL" id="QDT56187.1"/>
    </source>
</evidence>
<name>A0A517SJ90_9PLAN</name>
<dbReference type="KEGG" id="ccos:Pan44_42390"/>
<keyword evidence="3" id="KW-1185">Reference proteome</keyword>
<dbReference type="AlphaFoldDB" id="A0A517SJ90"/>
<dbReference type="InterPro" id="IPR001173">
    <property type="entry name" value="Glyco_trans_2-like"/>
</dbReference>
<accession>A0A517SJ90</accession>
<dbReference type="EMBL" id="CP036271">
    <property type="protein sequence ID" value="QDT56187.1"/>
    <property type="molecule type" value="Genomic_DNA"/>
</dbReference>
<gene>
    <name evidence="2" type="ORF">Pan44_42390</name>
</gene>
<dbReference type="InterPro" id="IPR050256">
    <property type="entry name" value="Glycosyltransferase_2"/>
</dbReference>
<evidence type="ECO:0000259" key="1">
    <source>
        <dbReference type="Pfam" id="PF00535"/>
    </source>
</evidence>
<dbReference type="GO" id="GO:0047267">
    <property type="term" value="F:undecaprenyl-phosphate mannosyltransferase activity"/>
    <property type="evidence" value="ECO:0007669"/>
    <property type="project" value="UniProtKB-EC"/>
</dbReference>
<keyword evidence="2" id="KW-0808">Transferase</keyword>
<dbReference type="InterPro" id="IPR029044">
    <property type="entry name" value="Nucleotide-diphossugar_trans"/>
</dbReference>
<dbReference type="CDD" id="cd04179">
    <property type="entry name" value="DPM_DPG-synthase_like"/>
    <property type="match status" value="1"/>
</dbReference>
<keyword evidence="2" id="KW-0328">Glycosyltransferase</keyword>
<evidence type="ECO:0000313" key="3">
    <source>
        <dbReference type="Proteomes" id="UP000315700"/>
    </source>
</evidence>
<dbReference type="RefSeq" id="WP_231754120.1">
    <property type="nucleotide sequence ID" value="NZ_CP036271.1"/>
</dbReference>